<name>A0A833ZVR9_9CHIR</name>
<dbReference type="Proteomes" id="UP000664940">
    <property type="component" value="Unassembled WGS sequence"/>
</dbReference>
<proteinExistence type="predicted"/>
<comment type="caution">
    <text evidence="2">The sequence shown here is derived from an EMBL/GenBank/DDBJ whole genome shotgun (WGS) entry which is preliminary data.</text>
</comment>
<feature type="transmembrane region" description="Helical" evidence="1">
    <location>
        <begin position="99"/>
        <end position="118"/>
    </location>
</feature>
<evidence type="ECO:0000256" key="1">
    <source>
        <dbReference type="SAM" id="Phobius"/>
    </source>
</evidence>
<reference evidence="2 3" key="1">
    <citation type="journal article" date="2020" name="Nature">
        <title>Six reference-quality genomes reveal evolution of bat adaptations.</title>
        <authorList>
            <person name="Jebb D."/>
            <person name="Huang Z."/>
            <person name="Pippel M."/>
            <person name="Hughes G.M."/>
            <person name="Lavrichenko K."/>
            <person name="Devanna P."/>
            <person name="Winkler S."/>
            <person name="Jermiin L.S."/>
            <person name="Skirmuntt E.C."/>
            <person name="Katzourakis A."/>
            <person name="Burkitt-Gray L."/>
            <person name="Ray D.A."/>
            <person name="Sullivan K.A.M."/>
            <person name="Roscito J.G."/>
            <person name="Kirilenko B.M."/>
            <person name="Davalos L.M."/>
            <person name="Corthals A.P."/>
            <person name="Power M.L."/>
            <person name="Jones G."/>
            <person name="Ransome R.D."/>
            <person name="Dechmann D.K.N."/>
            <person name="Locatelli A.G."/>
            <person name="Puechmaille S.J."/>
            <person name="Fedrigo O."/>
            <person name="Jarvis E.D."/>
            <person name="Hiller M."/>
            <person name="Vernes S.C."/>
            <person name="Myers E.W."/>
            <person name="Teeling E.C."/>
        </authorList>
    </citation>
    <scope>NUCLEOTIDE SEQUENCE [LARGE SCALE GENOMIC DNA]</scope>
    <source>
        <strain evidence="2">Bat1K_MPI-CBG_1</strain>
    </source>
</reference>
<organism evidence="2 3">
    <name type="scientific">Phyllostomus discolor</name>
    <name type="common">pale spear-nosed bat</name>
    <dbReference type="NCBI Taxonomy" id="89673"/>
    <lineage>
        <taxon>Eukaryota</taxon>
        <taxon>Metazoa</taxon>
        <taxon>Chordata</taxon>
        <taxon>Craniata</taxon>
        <taxon>Vertebrata</taxon>
        <taxon>Euteleostomi</taxon>
        <taxon>Mammalia</taxon>
        <taxon>Eutheria</taxon>
        <taxon>Laurasiatheria</taxon>
        <taxon>Chiroptera</taxon>
        <taxon>Yangochiroptera</taxon>
        <taxon>Phyllostomidae</taxon>
        <taxon>Phyllostominae</taxon>
        <taxon>Phyllostomus</taxon>
    </lineage>
</organism>
<feature type="transmembrane region" description="Helical" evidence="1">
    <location>
        <begin position="18"/>
        <end position="37"/>
    </location>
</feature>
<keyword evidence="1" id="KW-1133">Transmembrane helix</keyword>
<accession>A0A833ZVR9</accession>
<keyword evidence="1" id="KW-0812">Transmembrane</keyword>
<feature type="transmembrane region" description="Helical" evidence="1">
    <location>
        <begin position="73"/>
        <end position="94"/>
    </location>
</feature>
<evidence type="ECO:0000313" key="2">
    <source>
        <dbReference type="EMBL" id="KAF6099689.1"/>
    </source>
</evidence>
<protein>
    <submittedName>
        <fullName evidence="2">Uncharacterized protein</fullName>
    </submittedName>
</protein>
<dbReference type="EMBL" id="JABVXQ010000007">
    <property type="protein sequence ID" value="KAF6099689.1"/>
    <property type="molecule type" value="Genomic_DNA"/>
</dbReference>
<keyword evidence="1" id="KW-0472">Membrane</keyword>
<sequence>MCPRNNLDCMPVSSTARAFLPSVAFLFIFFLIPRVYLPTQMYLSELFPKPLLSQVTVCPFPEANFNPVHSNPLHTWLLLCLFLRGWCVLSCVILQGRLVVSLLAVSVGATQILVGQLLSQ</sequence>
<gene>
    <name evidence="2" type="ORF">HJG60_011455</name>
</gene>
<evidence type="ECO:0000313" key="3">
    <source>
        <dbReference type="Proteomes" id="UP000664940"/>
    </source>
</evidence>
<dbReference type="AlphaFoldDB" id="A0A833ZVR9"/>